<reference evidence="3 4" key="1">
    <citation type="submission" date="2017-08" db="EMBL/GenBank/DDBJ databases">
        <title>Pusillimonas indicus sp. nov., a member of the family Alcaligenaceae isolated from surface seawater.</title>
        <authorList>
            <person name="Li J."/>
        </authorList>
    </citation>
    <scope>NUCLEOTIDE SEQUENCE [LARGE SCALE GENOMIC DNA]</scope>
    <source>
        <strain evidence="3 4">17-4A</strain>
    </source>
</reference>
<dbReference type="InterPro" id="IPR044087">
    <property type="entry name" value="NahD-like"/>
</dbReference>
<protein>
    <recommendedName>
        <fullName evidence="5">2-hydroxychromene-2-carboxylate isomerase</fullName>
    </recommendedName>
</protein>
<dbReference type="InterPro" id="IPR036249">
    <property type="entry name" value="Thioredoxin-like_sf"/>
</dbReference>
<dbReference type="Proteomes" id="UP000266483">
    <property type="component" value="Unassembled WGS sequence"/>
</dbReference>
<keyword evidence="4" id="KW-1185">Reference proteome</keyword>
<dbReference type="InterPro" id="IPR029069">
    <property type="entry name" value="HotDog_dom_sf"/>
</dbReference>
<dbReference type="Gene3D" id="3.10.129.10">
    <property type="entry name" value="Hotdog Thioesterase"/>
    <property type="match status" value="1"/>
</dbReference>
<accession>A0ABX9MV70</accession>
<dbReference type="PANTHER" id="PTHR42943:SF2">
    <property type="entry name" value="GLUTATHIONE S-TRANSFERASE KAPPA 1"/>
    <property type="match status" value="1"/>
</dbReference>
<feature type="domain" description="DSBA-like thioredoxin" evidence="1">
    <location>
        <begin position="136"/>
        <end position="324"/>
    </location>
</feature>
<evidence type="ECO:0000313" key="3">
    <source>
        <dbReference type="EMBL" id="RII82743.1"/>
    </source>
</evidence>
<evidence type="ECO:0000259" key="1">
    <source>
        <dbReference type="Pfam" id="PF01323"/>
    </source>
</evidence>
<evidence type="ECO:0000259" key="2">
    <source>
        <dbReference type="Pfam" id="PF22636"/>
    </source>
</evidence>
<dbReference type="EMBL" id="NQOU01000003">
    <property type="protein sequence ID" value="RII82743.1"/>
    <property type="molecule type" value="Genomic_DNA"/>
</dbReference>
<feature type="domain" description="Fluoroacetyl-CoA-specific thioesterase-like" evidence="2">
    <location>
        <begin position="20"/>
        <end position="118"/>
    </location>
</feature>
<dbReference type="CDD" id="cd03440">
    <property type="entry name" value="hot_dog"/>
    <property type="match status" value="1"/>
</dbReference>
<comment type="caution">
    <text evidence="3">The sequence shown here is derived from an EMBL/GenBank/DDBJ whole genome shotgun (WGS) entry which is preliminary data.</text>
</comment>
<dbReference type="RefSeq" id="WP_119442092.1">
    <property type="nucleotide sequence ID" value="NZ_CP170494.1"/>
</dbReference>
<dbReference type="InterPro" id="IPR001853">
    <property type="entry name" value="DSBA-like_thioredoxin_dom"/>
</dbReference>
<evidence type="ECO:0000313" key="4">
    <source>
        <dbReference type="Proteomes" id="UP000266483"/>
    </source>
</evidence>
<dbReference type="CDD" id="cd03022">
    <property type="entry name" value="DsbA_HCCA_Iso"/>
    <property type="match status" value="1"/>
</dbReference>
<gene>
    <name evidence="3" type="ORF">CJO09_09130</name>
</gene>
<organism evidence="3 4">
    <name type="scientific">Neopusillimonas maritima</name>
    <dbReference type="NCBI Taxonomy" id="2026239"/>
    <lineage>
        <taxon>Bacteria</taxon>
        <taxon>Pseudomonadati</taxon>
        <taxon>Pseudomonadota</taxon>
        <taxon>Betaproteobacteria</taxon>
        <taxon>Burkholderiales</taxon>
        <taxon>Alcaligenaceae</taxon>
        <taxon>Neopusillimonas</taxon>
    </lineage>
</organism>
<dbReference type="Pfam" id="PF22636">
    <property type="entry name" value="FlK"/>
    <property type="match status" value="1"/>
</dbReference>
<dbReference type="InterPro" id="IPR054485">
    <property type="entry name" value="FlK-like_dom"/>
</dbReference>
<dbReference type="Gene3D" id="3.40.30.10">
    <property type="entry name" value="Glutaredoxin"/>
    <property type="match status" value="1"/>
</dbReference>
<dbReference type="SUPFAM" id="SSF54637">
    <property type="entry name" value="Thioesterase/thiol ester dehydrase-isomerase"/>
    <property type="match status" value="1"/>
</dbReference>
<dbReference type="SUPFAM" id="SSF52833">
    <property type="entry name" value="Thioredoxin-like"/>
    <property type="match status" value="1"/>
</dbReference>
<evidence type="ECO:0008006" key="5">
    <source>
        <dbReference type="Google" id="ProtNLM"/>
    </source>
</evidence>
<name>A0ABX9MV70_9BURK</name>
<dbReference type="Pfam" id="PF01323">
    <property type="entry name" value="DSBA"/>
    <property type="match status" value="1"/>
</dbReference>
<sequence length="336" mass="37406">MTEIRIGLEAEHRVVPGKAATAEAIGNDGVNVVSTPYVISLLEETSHRAIRDYFPPGHASVGTKVEIRHLAPAFPDTELVGRSKVVKVEGRKIGFEVTAMQGESVIMEGYHERALVNLEKFHLSKPALEPSPALGTIDFYFDYHSPWCYLAALRIEAVAARCGRSVVWKPLHLANLIEQIDGRRPLDANPAFVRWFKQDMQDWANLMGVRIAYHPNFPLRPSRALRASAYAQQQGCAPEFVKAVMKAYWSDNLDISDLQVLGQIGNEVGLESSKVVEAAGSEMFKRVIETNTQEAIARSVFGAPTFIVDDQLFWGNDRIDVMEMFLSGKIVRRAVV</sequence>
<proteinExistence type="predicted"/>
<dbReference type="PANTHER" id="PTHR42943">
    <property type="entry name" value="GLUTATHIONE S-TRANSFERASE KAPPA"/>
    <property type="match status" value="1"/>
</dbReference>
<dbReference type="InterPro" id="IPR051924">
    <property type="entry name" value="GST_Kappa/NadH"/>
</dbReference>